<keyword evidence="2" id="KW-1185">Reference proteome</keyword>
<accession>A0A2W4E9X6</accession>
<dbReference type="OrthoDB" id="8087244at2"/>
<proteinExistence type="predicted"/>
<evidence type="ECO:0000313" key="1">
    <source>
        <dbReference type="EMBL" id="PZM09013.1"/>
    </source>
</evidence>
<sequence length="132" mass="13823">MLSAAIAFGVGSSAYGDDYKAYSKTAESVTGDIAMDDFSISFANGEQLAFSSLVADHFRVDGHKVGASVYSVKDPADPELENGNRLCGEGDVSYVATWGAGEGLAAVAVFTGDNPPKSDEEMCASYVYQDPE</sequence>
<name>A0A2W4E9X6_9HYPH</name>
<dbReference type="EMBL" id="PCDP01000062">
    <property type="protein sequence ID" value="PZM09013.1"/>
    <property type="molecule type" value="Genomic_DNA"/>
</dbReference>
<comment type="caution">
    <text evidence="1">The sequence shown here is derived from an EMBL/GenBank/DDBJ whole genome shotgun (WGS) entry which is preliminary data.</text>
</comment>
<protein>
    <submittedName>
        <fullName evidence="1">Uncharacterized protein</fullName>
    </submittedName>
</protein>
<dbReference type="AlphaFoldDB" id="A0A2W4E9X6"/>
<organism evidence="1 2">
    <name type="scientific">Rhizobium tubonense</name>
    <dbReference type="NCBI Taxonomy" id="484088"/>
    <lineage>
        <taxon>Bacteria</taxon>
        <taxon>Pseudomonadati</taxon>
        <taxon>Pseudomonadota</taxon>
        <taxon>Alphaproteobacteria</taxon>
        <taxon>Hyphomicrobiales</taxon>
        <taxon>Rhizobiaceae</taxon>
        <taxon>Rhizobium/Agrobacterium group</taxon>
        <taxon>Rhizobium</taxon>
    </lineage>
</organism>
<reference evidence="1 2" key="1">
    <citation type="journal article" date="2018" name="Sci. Rep.">
        <title>Rhizobium tumorigenes sp. nov., a novel plant tumorigenic bacterium isolated from cane gall tumors on thornless blackberry.</title>
        <authorList>
            <person name="Kuzmanovi N."/>
            <person name="Smalla K."/>
            <person name="Gronow S."/>
            <person name="PuBawska J."/>
        </authorList>
    </citation>
    <scope>NUCLEOTIDE SEQUENCE [LARGE SCALE GENOMIC DNA]</scope>
    <source>
        <strain evidence="1 2">CCBAU 85046</strain>
    </source>
</reference>
<gene>
    <name evidence="1" type="ORF">CPY51_27210</name>
</gene>
<evidence type="ECO:0000313" key="2">
    <source>
        <dbReference type="Proteomes" id="UP000248925"/>
    </source>
</evidence>
<dbReference type="Proteomes" id="UP000248925">
    <property type="component" value="Unassembled WGS sequence"/>
</dbReference>